<organism evidence="1 2">
    <name type="scientific">Hydrogenophaga electricum</name>
    <dbReference type="NCBI Taxonomy" id="1230953"/>
    <lineage>
        <taxon>Bacteria</taxon>
        <taxon>Pseudomonadati</taxon>
        <taxon>Pseudomonadota</taxon>
        <taxon>Betaproteobacteria</taxon>
        <taxon>Burkholderiales</taxon>
        <taxon>Comamonadaceae</taxon>
        <taxon>Hydrogenophaga</taxon>
    </lineage>
</organism>
<proteinExistence type="predicted"/>
<accession>A0ABQ6CEE6</accession>
<gene>
    <name evidence="1" type="ORF">GCM10007935_41440</name>
</gene>
<evidence type="ECO:0000313" key="1">
    <source>
        <dbReference type="EMBL" id="GLS16701.1"/>
    </source>
</evidence>
<dbReference type="EMBL" id="BSPB01000074">
    <property type="protein sequence ID" value="GLS16701.1"/>
    <property type="molecule type" value="Genomic_DNA"/>
</dbReference>
<sequence>MAMAASAAVMAESKPYATVTSVSGVVTVADKSQMLNAKPGMVLSQGSSVLTGSTGIATVQFASGCAATVKPGQMLAVQEAECSASHARATAPMVIGGGSSAATGGEGLSGMSTGGMIAISGLTIVALHELTRGKSKKLSGE</sequence>
<protein>
    <submittedName>
        <fullName evidence="1">Uncharacterized protein</fullName>
    </submittedName>
</protein>
<evidence type="ECO:0000313" key="2">
    <source>
        <dbReference type="Proteomes" id="UP001156903"/>
    </source>
</evidence>
<reference evidence="2" key="1">
    <citation type="journal article" date="2019" name="Int. J. Syst. Evol. Microbiol.">
        <title>The Global Catalogue of Microorganisms (GCM) 10K type strain sequencing project: providing services to taxonomists for standard genome sequencing and annotation.</title>
        <authorList>
            <consortium name="The Broad Institute Genomics Platform"/>
            <consortium name="The Broad Institute Genome Sequencing Center for Infectious Disease"/>
            <person name="Wu L."/>
            <person name="Ma J."/>
        </authorList>
    </citation>
    <scope>NUCLEOTIDE SEQUENCE [LARGE SCALE GENOMIC DNA]</scope>
    <source>
        <strain evidence="2">NBRC 109341</strain>
    </source>
</reference>
<keyword evidence="2" id="KW-1185">Reference proteome</keyword>
<name>A0ABQ6CEE6_9BURK</name>
<comment type="caution">
    <text evidence="1">The sequence shown here is derived from an EMBL/GenBank/DDBJ whole genome shotgun (WGS) entry which is preliminary data.</text>
</comment>
<dbReference type="Proteomes" id="UP001156903">
    <property type="component" value="Unassembled WGS sequence"/>
</dbReference>